<dbReference type="Pfam" id="PF00027">
    <property type="entry name" value="cNMP_binding"/>
    <property type="match status" value="1"/>
</dbReference>
<evidence type="ECO:0000259" key="1">
    <source>
        <dbReference type="Pfam" id="PF00027"/>
    </source>
</evidence>
<evidence type="ECO:0000313" key="2">
    <source>
        <dbReference type="EMBL" id="VAW46737.1"/>
    </source>
</evidence>
<proteinExistence type="predicted"/>
<dbReference type="InterPro" id="IPR018490">
    <property type="entry name" value="cNMP-bd_dom_sf"/>
</dbReference>
<protein>
    <submittedName>
        <fullName evidence="2">cAMP-binding proteins - catabolite gene activator and regulatory subunit of cAMP-dependent protein kinases</fullName>
    </submittedName>
</protein>
<feature type="domain" description="Cyclic nucleotide-binding" evidence="1">
    <location>
        <begin position="29"/>
        <end position="115"/>
    </location>
</feature>
<accession>A0A3B0W7S7</accession>
<sequence length="192" mass="22209">MQVLIDSISQYISPSSGLVGCLSDRIKQVNFNKGDLVHDAHKICKHSYFIVSGIFRLYYIKPDGREVSDFFATEKTWINSPVSFMQQKLDDYYMDAIEDSVALALGVEDLVYLFDHFPEMERYSRLDMGTFFCHVMSRIASLRFTTAEEKYQHFCATHDDMKQRIPLHMVASYMGVTQETLSRIRAKNKAAF</sequence>
<organism evidence="2">
    <name type="scientific">hydrothermal vent metagenome</name>
    <dbReference type="NCBI Taxonomy" id="652676"/>
    <lineage>
        <taxon>unclassified sequences</taxon>
        <taxon>metagenomes</taxon>
        <taxon>ecological metagenomes</taxon>
    </lineage>
</organism>
<dbReference type="SUPFAM" id="SSF51206">
    <property type="entry name" value="cAMP-binding domain-like"/>
    <property type="match status" value="1"/>
</dbReference>
<dbReference type="InterPro" id="IPR014710">
    <property type="entry name" value="RmlC-like_jellyroll"/>
</dbReference>
<dbReference type="Gene3D" id="2.60.120.10">
    <property type="entry name" value="Jelly Rolls"/>
    <property type="match status" value="1"/>
</dbReference>
<dbReference type="InterPro" id="IPR000595">
    <property type="entry name" value="cNMP-bd_dom"/>
</dbReference>
<reference evidence="2" key="1">
    <citation type="submission" date="2018-06" db="EMBL/GenBank/DDBJ databases">
        <authorList>
            <person name="Zhirakovskaya E."/>
        </authorList>
    </citation>
    <scope>NUCLEOTIDE SEQUENCE</scope>
</reference>
<dbReference type="AlphaFoldDB" id="A0A3B0W7S7"/>
<name>A0A3B0W7S7_9ZZZZ</name>
<dbReference type="EMBL" id="UOFA01000303">
    <property type="protein sequence ID" value="VAW46737.1"/>
    <property type="molecule type" value="Genomic_DNA"/>
</dbReference>
<gene>
    <name evidence="2" type="ORF">MNBD_GAMMA02-226</name>
</gene>